<gene>
    <name evidence="1" type="ORF">SACU0126_LOCUS10308</name>
</gene>
<sequence>MGQAVLALSGSFGAVHPAYATPALDGYEPERAATAPAAGRSFFPPLTPPLSARATYRYELGREAWALEQLLTFANVSATIRTIVVRMKDGGLWVDGPQYPTGEYCRLLDELGPVKHVVLPCSALEHKAPMAPFVKRYPKASVWVSPGQYGPFGKCGLDVESARMGYRVDGVFPVGAPTHDSPMPPWADEFDFRTLYVDLPQNAGPVSETAFLHKASNTLITTDSVVYVPDSPPPIFSSYFDAATLAEPYFWPKTVLQAVFLPLREALDLPVDSPDRWPGYAAVQGRLVRAPILRAFADARAPTEVREWVASIRQMGSFDRILTAHFASPIAAGPLDFENAFSYLKGPTSEPPIECRDWELLDGLNRVISDNNLGAPVVYDFKQGCK</sequence>
<accession>A0A7S3W955</accession>
<name>A0A7S3W955_9SPIT</name>
<dbReference type="EMBL" id="HBIQ01031326">
    <property type="protein sequence ID" value="CAE0544020.1"/>
    <property type="molecule type" value="Transcribed_RNA"/>
</dbReference>
<dbReference type="InterPro" id="IPR025638">
    <property type="entry name" value="DUF4336"/>
</dbReference>
<evidence type="ECO:0000313" key="1">
    <source>
        <dbReference type="EMBL" id="CAE0544020.1"/>
    </source>
</evidence>
<dbReference type="PANTHER" id="PTHR33835:SF2">
    <property type="entry name" value="LYSINE-TRNA LIGASE"/>
    <property type="match status" value="1"/>
</dbReference>
<reference evidence="1" key="1">
    <citation type="submission" date="2021-01" db="EMBL/GenBank/DDBJ databases">
        <authorList>
            <person name="Corre E."/>
            <person name="Pelletier E."/>
            <person name="Niang G."/>
            <person name="Scheremetjew M."/>
            <person name="Finn R."/>
            <person name="Kale V."/>
            <person name="Holt S."/>
            <person name="Cochrane G."/>
            <person name="Meng A."/>
            <person name="Brown T."/>
            <person name="Cohen L."/>
        </authorList>
    </citation>
    <scope>NUCLEOTIDE SEQUENCE</scope>
    <source>
        <strain evidence="1">SPMC142</strain>
    </source>
</reference>
<dbReference type="PANTHER" id="PTHR33835">
    <property type="entry name" value="YALI0C07656P"/>
    <property type="match status" value="1"/>
</dbReference>
<proteinExistence type="predicted"/>
<organism evidence="1">
    <name type="scientific">Strombidinopsis acuminata</name>
    <dbReference type="NCBI Taxonomy" id="141414"/>
    <lineage>
        <taxon>Eukaryota</taxon>
        <taxon>Sar</taxon>
        <taxon>Alveolata</taxon>
        <taxon>Ciliophora</taxon>
        <taxon>Intramacronucleata</taxon>
        <taxon>Spirotrichea</taxon>
        <taxon>Choreotrichia</taxon>
        <taxon>Choreotrichida</taxon>
        <taxon>Strombidinopsidae</taxon>
        <taxon>Strombidinopsis</taxon>
    </lineage>
</organism>
<protein>
    <submittedName>
        <fullName evidence="1">Uncharacterized protein</fullName>
    </submittedName>
</protein>
<dbReference type="AlphaFoldDB" id="A0A7S3W955"/>
<dbReference type="Pfam" id="PF14234">
    <property type="entry name" value="DUF4336"/>
    <property type="match status" value="2"/>
</dbReference>